<gene>
    <name evidence="1" type="ORF">SAMN04489810_1072</name>
</gene>
<sequence>MPGRFDLDVTTLSQLLDDPEARAIIVELVPELPGHPMVGMIKNMPASTVLAMAGSQLPAATLTELKERVSAL</sequence>
<dbReference type="Proteomes" id="UP000199009">
    <property type="component" value="Chromosome I"/>
</dbReference>
<evidence type="ECO:0000313" key="1">
    <source>
        <dbReference type="EMBL" id="SDG71216.1"/>
    </source>
</evidence>
<dbReference type="OrthoDB" id="127163at2"/>
<dbReference type="EMBL" id="LT629692">
    <property type="protein sequence ID" value="SDG71216.1"/>
    <property type="molecule type" value="Genomic_DNA"/>
</dbReference>
<proteinExistence type="predicted"/>
<evidence type="ECO:0000313" key="2">
    <source>
        <dbReference type="Proteomes" id="UP000199009"/>
    </source>
</evidence>
<reference evidence="1 2" key="1">
    <citation type="submission" date="2016-10" db="EMBL/GenBank/DDBJ databases">
        <authorList>
            <person name="de Groot N.N."/>
        </authorList>
    </citation>
    <scope>NUCLEOTIDE SEQUENCE [LARGE SCALE GENOMIC DNA]</scope>
    <source>
        <strain evidence="1 2">DSM 23142</strain>
    </source>
</reference>
<organism evidence="1 2">
    <name type="scientific">Microbacterium pygmaeum</name>
    <dbReference type="NCBI Taxonomy" id="370764"/>
    <lineage>
        <taxon>Bacteria</taxon>
        <taxon>Bacillati</taxon>
        <taxon>Actinomycetota</taxon>
        <taxon>Actinomycetes</taxon>
        <taxon>Micrococcales</taxon>
        <taxon>Microbacteriaceae</taxon>
        <taxon>Microbacterium</taxon>
    </lineage>
</organism>
<name>A0A1G7WGW8_9MICO</name>
<accession>A0A1G7WGW8</accession>
<dbReference type="AlphaFoldDB" id="A0A1G7WGW8"/>
<dbReference type="RefSeq" id="WP_091487351.1">
    <property type="nucleotide sequence ID" value="NZ_LT629692.1"/>
</dbReference>
<protein>
    <submittedName>
        <fullName evidence="1">Uncharacterized protein</fullName>
    </submittedName>
</protein>
<keyword evidence="2" id="KW-1185">Reference proteome</keyword>